<evidence type="ECO:0000313" key="3">
    <source>
        <dbReference type="Proteomes" id="UP000251960"/>
    </source>
</evidence>
<dbReference type="AlphaFoldDB" id="A0A3L6DP28"/>
<organism evidence="2 3">
    <name type="scientific">Zea mays</name>
    <name type="common">Maize</name>
    <dbReference type="NCBI Taxonomy" id="4577"/>
    <lineage>
        <taxon>Eukaryota</taxon>
        <taxon>Viridiplantae</taxon>
        <taxon>Streptophyta</taxon>
        <taxon>Embryophyta</taxon>
        <taxon>Tracheophyta</taxon>
        <taxon>Spermatophyta</taxon>
        <taxon>Magnoliopsida</taxon>
        <taxon>Liliopsida</taxon>
        <taxon>Poales</taxon>
        <taxon>Poaceae</taxon>
        <taxon>PACMAD clade</taxon>
        <taxon>Panicoideae</taxon>
        <taxon>Andropogonodae</taxon>
        <taxon>Andropogoneae</taxon>
        <taxon>Tripsacinae</taxon>
        <taxon>Zea</taxon>
    </lineage>
</organism>
<sequence length="107" mass="11888">MASRACRAGSKGERYGCQRPRAKGKKWSREGRCLGLGWGIFWAPWLGAGRSKTPAGDGGLVAGVGGGGCRELGVAAGRRPWRRKVEVGRRWKKDAEHRGWRSQWRWP</sequence>
<comment type="caution">
    <text evidence="2">The sequence shown here is derived from an EMBL/GenBank/DDBJ whole genome shotgun (WGS) entry which is preliminary data.</text>
</comment>
<evidence type="ECO:0000313" key="2">
    <source>
        <dbReference type="EMBL" id="PWZ10365.1"/>
    </source>
</evidence>
<feature type="region of interest" description="Disordered" evidence="1">
    <location>
        <begin position="1"/>
        <end position="23"/>
    </location>
</feature>
<dbReference type="EMBL" id="NCVQ01000009">
    <property type="protein sequence ID" value="PWZ10365.1"/>
    <property type="molecule type" value="Genomic_DNA"/>
</dbReference>
<accession>A0A3L6DP28</accession>
<reference evidence="2 3" key="1">
    <citation type="journal article" date="2018" name="Nat. Genet.">
        <title>Extensive intraspecific gene order and gene structural variations between Mo17 and other maize genomes.</title>
        <authorList>
            <person name="Sun S."/>
            <person name="Zhou Y."/>
            <person name="Chen J."/>
            <person name="Shi J."/>
            <person name="Zhao H."/>
            <person name="Zhao H."/>
            <person name="Song W."/>
            <person name="Zhang M."/>
            <person name="Cui Y."/>
            <person name="Dong X."/>
            <person name="Liu H."/>
            <person name="Ma X."/>
            <person name="Jiao Y."/>
            <person name="Wang B."/>
            <person name="Wei X."/>
            <person name="Stein J.C."/>
            <person name="Glaubitz J.C."/>
            <person name="Lu F."/>
            <person name="Yu G."/>
            <person name="Liang C."/>
            <person name="Fengler K."/>
            <person name="Li B."/>
            <person name="Rafalski A."/>
            <person name="Schnable P.S."/>
            <person name="Ware D.H."/>
            <person name="Buckler E.S."/>
            <person name="Lai J."/>
        </authorList>
    </citation>
    <scope>NUCLEOTIDE SEQUENCE [LARGE SCALE GENOMIC DNA]</scope>
    <source>
        <strain evidence="3">cv. Missouri 17</strain>
        <tissue evidence="2">Seedling</tissue>
    </source>
</reference>
<dbReference type="Proteomes" id="UP000251960">
    <property type="component" value="Chromosome 8"/>
</dbReference>
<protein>
    <submittedName>
        <fullName evidence="2">Uncharacterized protein</fullName>
    </submittedName>
</protein>
<name>A0A3L6DP28_MAIZE</name>
<evidence type="ECO:0000256" key="1">
    <source>
        <dbReference type="SAM" id="MobiDB-lite"/>
    </source>
</evidence>
<proteinExistence type="predicted"/>
<gene>
    <name evidence="2" type="ORF">Zm00014a_014901</name>
</gene>